<feature type="binding site" evidence="2">
    <location>
        <position position="39"/>
    </location>
    <ligand>
        <name>Mg(2+)</name>
        <dbReference type="ChEBI" id="CHEBI:18420"/>
    </ligand>
</feature>
<dbReference type="HAMAP" id="MF_01139">
    <property type="entry name" value="ISPT"/>
    <property type="match status" value="1"/>
</dbReference>
<evidence type="ECO:0000313" key="3">
    <source>
        <dbReference type="EMBL" id="PHJ38940.1"/>
    </source>
</evidence>
<evidence type="ECO:0000256" key="2">
    <source>
        <dbReference type="HAMAP-Rule" id="MF_01139"/>
    </source>
</evidence>
<feature type="binding site" evidence="2">
    <location>
        <position position="90"/>
    </location>
    <ligand>
        <name>substrate</name>
    </ligand>
</feature>
<gene>
    <name evidence="3" type="ORF">P378_06415</name>
</gene>
<dbReference type="GO" id="GO:0005829">
    <property type="term" value="C:cytosol"/>
    <property type="evidence" value="ECO:0007669"/>
    <property type="project" value="TreeGrafter"/>
</dbReference>
<feature type="binding site" evidence="2">
    <location>
        <begin position="40"/>
        <end position="43"/>
    </location>
    <ligand>
        <name>substrate</name>
    </ligand>
</feature>
<dbReference type="OrthoDB" id="4191603at2"/>
<feature type="binding site" evidence="2">
    <location>
        <position position="56"/>
    </location>
    <ligand>
        <name>substrate</name>
    </ligand>
</feature>
<comment type="cofactor">
    <cofactor evidence="2">
        <name>Mg(2+)</name>
        <dbReference type="ChEBI" id="CHEBI:18420"/>
    </cofactor>
    <text evidence="2">Binds 2 magnesium ions per subunit.</text>
</comment>
<feature type="binding site" evidence="2">
    <location>
        <position position="44"/>
    </location>
    <ligand>
        <name>substrate</name>
    </ligand>
</feature>
<comment type="function">
    <text evidence="2">Catalyzes the condensation of isopentenyl diphosphate (IPP) with allylic pyrophosphates generating different type of terpenoids.</text>
</comment>
<keyword evidence="2" id="KW-0460">Magnesium</keyword>
<feature type="binding site" evidence="2">
    <location>
        <begin position="213"/>
        <end position="215"/>
    </location>
    <ligand>
        <name>substrate</name>
    </ligand>
</feature>
<comment type="caution">
    <text evidence="3">The sequence shown here is derived from an EMBL/GenBank/DDBJ whole genome shotgun (WGS) entry which is preliminary data.</text>
</comment>
<dbReference type="PANTHER" id="PTHR10291:SF0">
    <property type="entry name" value="DEHYDRODOLICHYL DIPHOSPHATE SYNTHASE 2"/>
    <property type="match status" value="1"/>
</dbReference>
<dbReference type="GO" id="GO:0000287">
    <property type="term" value="F:magnesium ion binding"/>
    <property type="evidence" value="ECO:0007669"/>
    <property type="project" value="UniProtKB-UniRule"/>
</dbReference>
<dbReference type="InterPro" id="IPR001441">
    <property type="entry name" value="UPP_synth-like"/>
</dbReference>
<dbReference type="NCBIfam" id="TIGR00055">
    <property type="entry name" value="uppS"/>
    <property type="match status" value="1"/>
</dbReference>
<dbReference type="CDD" id="cd00475">
    <property type="entry name" value="Cis_IPPS"/>
    <property type="match status" value="1"/>
</dbReference>
<dbReference type="NCBIfam" id="NF011405">
    <property type="entry name" value="PRK14830.1"/>
    <property type="match status" value="1"/>
</dbReference>
<dbReference type="EMBL" id="AWQQ01000040">
    <property type="protein sequence ID" value="PHJ38940.1"/>
    <property type="molecule type" value="Genomic_DNA"/>
</dbReference>
<feature type="active site" description="Proton acceptor" evidence="2">
    <location>
        <position position="87"/>
    </location>
</feature>
<dbReference type="SUPFAM" id="SSF64005">
    <property type="entry name" value="Undecaprenyl diphosphate synthase"/>
    <property type="match status" value="1"/>
</dbReference>
<feature type="binding site" evidence="2">
    <location>
        <position position="52"/>
    </location>
    <ligand>
        <name>substrate</name>
    </ligand>
</feature>
<evidence type="ECO:0000256" key="1">
    <source>
        <dbReference type="ARBA" id="ARBA00022679"/>
    </source>
</evidence>
<name>A0A2C6LK43_9FIRM</name>
<comment type="similarity">
    <text evidence="2">Belongs to the UPP synthase family.</text>
</comment>
<sequence>MLKKITGLLNRQKVTEDENTLLQSIDRNRLPKHIAIIMDGNGRWALRRGMPRSLGHRAGVESLRSIVELCSELGVKVLTCYAFSTENWKRPKEEVSFLMDLLIEYLDKEIQELHRNQVKINAIGHLEELPQPAREALARAFRKTENNSGLLLNLALNYGGRTELTDAVVKIARLVKNNQIEVSDINENLIKEHLYTAGMPDPDLLIRPSGDFRISNFLLWQLAYTEFWLSDVMWPDFKRIHLLQAILDFQRRERRFGGLIKK</sequence>
<keyword evidence="1 2" id="KW-0808">Transferase</keyword>
<organism evidence="3 4">
    <name type="scientific">Desulforamulus profundi</name>
    <dbReference type="NCBI Taxonomy" id="1383067"/>
    <lineage>
        <taxon>Bacteria</taxon>
        <taxon>Bacillati</taxon>
        <taxon>Bacillota</taxon>
        <taxon>Clostridia</taxon>
        <taxon>Eubacteriales</taxon>
        <taxon>Peptococcaceae</taxon>
        <taxon>Desulforamulus</taxon>
    </lineage>
</organism>
<protein>
    <recommendedName>
        <fullName evidence="2">Isoprenyl transferase</fullName>
        <ecNumber evidence="2">2.5.1.-</ecNumber>
    </recommendedName>
</protein>
<dbReference type="PROSITE" id="PS01066">
    <property type="entry name" value="UPP_SYNTHASE"/>
    <property type="match status" value="1"/>
</dbReference>
<evidence type="ECO:0000313" key="4">
    <source>
        <dbReference type="Proteomes" id="UP000222564"/>
    </source>
</evidence>
<keyword evidence="4" id="KW-1185">Reference proteome</keyword>
<dbReference type="PANTHER" id="PTHR10291">
    <property type="entry name" value="DEHYDRODOLICHYL DIPHOSPHATE SYNTHASE FAMILY MEMBER"/>
    <property type="match status" value="1"/>
</dbReference>
<dbReference type="GO" id="GO:0008834">
    <property type="term" value="F:ditrans,polycis-undecaprenyl-diphosphate synthase [(2E,6E)-farnesyl-diphosphate specific] activity"/>
    <property type="evidence" value="ECO:0007669"/>
    <property type="project" value="TreeGrafter"/>
</dbReference>
<dbReference type="InterPro" id="IPR036424">
    <property type="entry name" value="UPP_synth-like_sf"/>
</dbReference>
<keyword evidence="2" id="KW-0479">Metal-binding</keyword>
<feature type="binding site" evidence="2">
    <location>
        <position position="226"/>
    </location>
    <ligand>
        <name>Mg(2+)</name>
        <dbReference type="ChEBI" id="CHEBI:18420"/>
    </ligand>
</feature>
<dbReference type="Gene3D" id="3.40.1180.10">
    <property type="entry name" value="Decaprenyl diphosphate synthase-like"/>
    <property type="match status" value="1"/>
</dbReference>
<dbReference type="AlphaFoldDB" id="A0A2C6LK43"/>
<dbReference type="RefSeq" id="WP_099082557.1">
    <property type="nucleotide sequence ID" value="NZ_AWQQ01000040.1"/>
</dbReference>
<comment type="subunit">
    <text evidence="2">Homodimer.</text>
</comment>
<feature type="binding site" evidence="2">
    <location>
        <begin position="84"/>
        <end position="86"/>
    </location>
    <ligand>
        <name>substrate</name>
    </ligand>
</feature>
<reference evidence="3 4" key="1">
    <citation type="submission" date="2013-09" db="EMBL/GenBank/DDBJ databases">
        <title>Biodegradation of hydrocarbons in the deep terrestrial subsurface : characterization of a microbial consortium composed of two Desulfotomaculum species originating from a deep geological formation.</title>
        <authorList>
            <person name="Aullo T."/>
            <person name="Berlendis S."/>
            <person name="Lascourreges J.-F."/>
            <person name="Dessort D."/>
            <person name="Saint-Laurent S."/>
            <person name="Schraauwers B."/>
            <person name="Mas J."/>
            <person name="Magot M."/>
            <person name="Ranchou-Peyruse A."/>
        </authorList>
    </citation>
    <scope>NUCLEOTIDE SEQUENCE [LARGE SCALE GENOMIC DNA]</scope>
    <source>
        <strain evidence="3 4">Bs107</strain>
    </source>
</reference>
<feature type="binding site" evidence="2">
    <location>
        <position position="207"/>
    </location>
    <ligand>
        <name>substrate</name>
    </ligand>
</feature>
<feature type="binding site" evidence="2">
    <location>
        <position position="88"/>
    </location>
    <ligand>
        <name>substrate</name>
    </ligand>
</feature>
<dbReference type="Pfam" id="PF01255">
    <property type="entry name" value="Prenyltransf"/>
    <property type="match status" value="1"/>
</dbReference>
<proteinExistence type="inferred from homology"/>
<dbReference type="InterPro" id="IPR018520">
    <property type="entry name" value="UPP_synth-like_CS"/>
</dbReference>
<dbReference type="Proteomes" id="UP000222564">
    <property type="component" value="Unassembled WGS sequence"/>
</dbReference>
<dbReference type="EC" id="2.5.1.-" evidence="2"/>
<feature type="active site" evidence="2">
    <location>
        <position position="39"/>
    </location>
</feature>
<accession>A0A2C6LK43</accession>
<dbReference type="GO" id="GO:0030145">
    <property type="term" value="F:manganese ion binding"/>
    <property type="evidence" value="ECO:0007669"/>
    <property type="project" value="TreeGrafter"/>
</dbReference>
<dbReference type="FunFam" id="3.40.1180.10:FF:000001">
    <property type="entry name" value="(2E,6E)-farnesyl-diphosphate-specific ditrans,polycis-undecaprenyl-diphosphate synthase"/>
    <property type="match status" value="1"/>
</dbReference>
<dbReference type="GO" id="GO:0016094">
    <property type="term" value="P:polyprenol biosynthetic process"/>
    <property type="evidence" value="ECO:0007669"/>
    <property type="project" value="TreeGrafter"/>
</dbReference>